<dbReference type="InterPro" id="IPR022532">
    <property type="entry name" value="DUF3696"/>
</dbReference>
<accession>A0A4S5BFS1</accession>
<gene>
    <name evidence="2" type="ORF">E7Y31_22885</name>
</gene>
<evidence type="ECO:0000313" key="3">
    <source>
        <dbReference type="Proteomes" id="UP000305282"/>
    </source>
</evidence>
<dbReference type="Pfam" id="PF12476">
    <property type="entry name" value="DUF3696"/>
    <property type="match status" value="1"/>
</dbReference>
<evidence type="ECO:0000259" key="1">
    <source>
        <dbReference type="Pfam" id="PF12476"/>
    </source>
</evidence>
<proteinExistence type="predicted"/>
<dbReference type="AlphaFoldDB" id="A0A4S5BFS1"/>
<evidence type="ECO:0000313" key="2">
    <source>
        <dbReference type="EMBL" id="THJ29505.1"/>
    </source>
</evidence>
<comment type="caution">
    <text evidence="2">The sequence shown here is derived from an EMBL/GenBank/DDBJ whole genome shotgun (WGS) entry which is preliminary data.</text>
</comment>
<name>A0A4S5BFS1_9ACTN</name>
<dbReference type="EMBL" id="SSXH01001033">
    <property type="protein sequence ID" value="THJ29505.1"/>
    <property type="molecule type" value="Genomic_DNA"/>
</dbReference>
<dbReference type="OrthoDB" id="3237462at2"/>
<feature type="domain" description="DUF3696" evidence="1">
    <location>
        <begin position="3"/>
        <end position="45"/>
    </location>
</feature>
<sequence>MPANEAVLHYFGVEGRTAIDVTESGALSSWPQGFFDQSERDLASLAGLRRRRR</sequence>
<organism evidence="2 3">
    <name type="scientific">Candidatus Frankia alpina</name>
    <dbReference type="NCBI Taxonomy" id="2699483"/>
    <lineage>
        <taxon>Bacteria</taxon>
        <taxon>Bacillati</taxon>
        <taxon>Actinomycetota</taxon>
        <taxon>Actinomycetes</taxon>
        <taxon>Frankiales</taxon>
        <taxon>Frankiaceae</taxon>
        <taxon>Frankia</taxon>
    </lineage>
</organism>
<protein>
    <submittedName>
        <fullName evidence="2">DUF3696 domain-containing protein</fullName>
    </submittedName>
</protein>
<reference evidence="2 3" key="1">
    <citation type="submission" date="2019-04" db="EMBL/GenBank/DDBJ databases">
        <title>Draft genome sequences for three unisolated Alnus-infective Frankia Sp+ strains, AgTrS, AiOr and AvVan, the first sequenced Frankia strains able to sporulate in-planta.</title>
        <authorList>
            <person name="Bethencourt L."/>
            <person name="Vautrin F."/>
            <person name="Taib N."/>
            <person name="Dubost A."/>
            <person name="Castro-Garcia L."/>
            <person name="Imbaud O."/>
            <person name="Abrouk D."/>
            <person name="Fournier P."/>
            <person name="Briolay J."/>
            <person name="Nguyen A."/>
            <person name="Normand P."/>
            <person name="Fernandez M.P."/>
            <person name="Brochier-Armanet C."/>
            <person name="Herrera-Belaroussi A."/>
        </authorList>
    </citation>
    <scope>NUCLEOTIDE SEQUENCE [LARGE SCALE GENOMIC DNA]</scope>
    <source>
        <strain evidence="2 3">AvVan</strain>
    </source>
</reference>
<dbReference type="RefSeq" id="WP_136449690.1">
    <property type="nucleotide sequence ID" value="NZ_SSXH01001033.1"/>
</dbReference>
<keyword evidence="3" id="KW-1185">Reference proteome</keyword>
<dbReference type="Proteomes" id="UP000305282">
    <property type="component" value="Unassembled WGS sequence"/>
</dbReference>